<comment type="cofactor">
    <cofactor evidence="9">
        <name>[2Fe-2S] cluster</name>
        <dbReference type="ChEBI" id="CHEBI:190135"/>
    </cofactor>
    <text evidence="9">Binds 1 [2Fe-2S] cluster.</text>
</comment>
<name>A0A556MZZ9_9FLAO</name>
<dbReference type="Pfam" id="PF01257">
    <property type="entry name" value="2Fe-2S_thioredx"/>
    <property type="match status" value="1"/>
</dbReference>
<dbReference type="PANTHER" id="PTHR10371:SF3">
    <property type="entry name" value="NADH DEHYDROGENASE [UBIQUINONE] FLAVOPROTEIN 2, MITOCHONDRIAL"/>
    <property type="match status" value="1"/>
</dbReference>
<dbReference type="PROSITE" id="PS01099">
    <property type="entry name" value="COMPLEX1_24K"/>
    <property type="match status" value="1"/>
</dbReference>
<dbReference type="OrthoDB" id="9807941at2"/>
<dbReference type="Gene3D" id="1.10.10.1590">
    <property type="entry name" value="NADH-quinone oxidoreductase subunit E"/>
    <property type="match status" value="1"/>
</dbReference>
<dbReference type="FunFam" id="1.10.10.1590:FF:000001">
    <property type="entry name" value="NADH-quinone oxidoreductase subunit E"/>
    <property type="match status" value="1"/>
</dbReference>
<dbReference type="InterPro" id="IPR036249">
    <property type="entry name" value="Thioredoxin-like_sf"/>
</dbReference>
<dbReference type="GO" id="GO:0022804">
    <property type="term" value="F:active transmembrane transporter activity"/>
    <property type="evidence" value="ECO:0007669"/>
    <property type="project" value="UniProtKB-ARBA"/>
</dbReference>
<keyword evidence="2 9" id="KW-0001">2Fe-2S</keyword>
<proteinExistence type="inferred from homology"/>
<feature type="binding site" evidence="9">
    <location>
        <position position="103"/>
    </location>
    <ligand>
        <name>[2Fe-2S] cluster</name>
        <dbReference type="ChEBI" id="CHEBI:190135"/>
    </ligand>
</feature>
<dbReference type="InterPro" id="IPR002023">
    <property type="entry name" value="NuoE-like"/>
</dbReference>
<comment type="similarity">
    <text evidence="1">Belongs to the complex I 24 kDa subunit family.</text>
</comment>
<dbReference type="GO" id="GO:0051537">
    <property type="term" value="F:2 iron, 2 sulfur cluster binding"/>
    <property type="evidence" value="ECO:0007669"/>
    <property type="project" value="UniProtKB-KW"/>
</dbReference>
<dbReference type="GO" id="GO:0098662">
    <property type="term" value="P:inorganic cation transmembrane transport"/>
    <property type="evidence" value="ECO:0007669"/>
    <property type="project" value="UniProtKB-ARBA"/>
</dbReference>
<dbReference type="FunFam" id="3.40.30.10:FF:000022">
    <property type="entry name" value="NADH dehydrogenase flavoprotein 2, mitochondrial"/>
    <property type="match status" value="1"/>
</dbReference>
<evidence type="ECO:0000256" key="7">
    <source>
        <dbReference type="ARBA" id="ARBA00023027"/>
    </source>
</evidence>
<evidence type="ECO:0000256" key="8">
    <source>
        <dbReference type="ARBA" id="ARBA00034078"/>
    </source>
</evidence>
<evidence type="ECO:0000256" key="9">
    <source>
        <dbReference type="PIRSR" id="PIRSR000216-1"/>
    </source>
</evidence>
<sequence>MSISVTHNSTDQAEPQFSAERMVEVQRIINMFPEGKQKSALMRILHMAEEDFGGWLSVPTMNYVARLLDIQPIEVYEVATFYTMFNIEKPGKVVLEVCRTGPCMLVGSDQIIEHIEQKLDIKVGQTSADGMFTLKTAECLGACGYGPMLQCGKHYHEHLTPAKVDELLDTLRKEHSDK</sequence>
<dbReference type="Proteomes" id="UP000316008">
    <property type="component" value="Unassembled WGS sequence"/>
</dbReference>
<dbReference type="PANTHER" id="PTHR10371">
    <property type="entry name" value="NADH DEHYDROGENASE UBIQUINONE FLAVOPROTEIN 2, MITOCHONDRIAL"/>
    <property type="match status" value="1"/>
</dbReference>
<keyword evidence="6 9" id="KW-0411">Iron-sulfur</keyword>
<evidence type="ECO:0000313" key="11">
    <source>
        <dbReference type="Proteomes" id="UP000316008"/>
    </source>
</evidence>
<protein>
    <submittedName>
        <fullName evidence="10">NAD(P)H-dependent oxidoreductase subunit E</fullName>
    </submittedName>
</protein>
<evidence type="ECO:0000256" key="3">
    <source>
        <dbReference type="ARBA" id="ARBA00022723"/>
    </source>
</evidence>
<reference evidence="10 11" key="1">
    <citation type="submission" date="2019-07" db="EMBL/GenBank/DDBJ databases">
        <authorList>
            <person name="Huq M.A."/>
        </authorList>
    </citation>
    <scope>NUCLEOTIDE SEQUENCE [LARGE SCALE GENOMIC DNA]</scope>
    <source>
        <strain evidence="10 11">MAH-3</strain>
    </source>
</reference>
<dbReference type="GO" id="GO:0031967">
    <property type="term" value="C:organelle envelope"/>
    <property type="evidence" value="ECO:0007669"/>
    <property type="project" value="UniProtKB-ARBA"/>
</dbReference>
<evidence type="ECO:0000256" key="6">
    <source>
        <dbReference type="ARBA" id="ARBA00023014"/>
    </source>
</evidence>
<dbReference type="GO" id="GO:0008324">
    <property type="term" value="F:monoatomic cation transmembrane transporter activity"/>
    <property type="evidence" value="ECO:0007669"/>
    <property type="project" value="UniProtKB-ARBA"/>
</dbReference>
<dbReference type="NCBIfam" id="TIGR01958">
    <property type="entry name" value="nuoE_fam"/>
    <property type="match status" value="1"/>
</dbReference>
<dbReference type="RefSeq" id="WP_144332460.1">
    <property type="nucleotide sequence ID" value="NZ_VLPL01000003.1"/>
</dbReference>
<keyword evidence="3 9" id="KW-0479">Metal-binding</keyword>
<keyword evidence="5 9" id="KW-0408">Iron</keyword>
<accession>A0A556MZZ9</accession>
<dbReference type="GO" id="GO:0098796">
    <property type="term" value="C:membrane protein complex"/>
    <property type="evidence" value="ECO:0007669"/>
    <property type="project" value="UniProtKB-ARBA"/>
</dbReference>
<feature type="binding site" evidence="9">
    <location>
        <position position="98"/>
    </location>
    <ligand>
        <name>[2Fe-2S] cluster</name>
        <dbReference type="ChEBI" id="CHEBI:190135"/>
    </ligand>
</feature>
<dbReference type="GO" id="GO:0046872">
    <property type="term" value="F:metal ion binding"/>
    <property type="evidence" value="ECO:0007669"/>
    <property type="project" value="UniProtKB-KW"/>
</dbReference>
<dbReference type="AlphaFoldDB" id="A0A556MZZ9"/>
<evidence type="ECO:0000256" key="1">
    <source>
        <dbReference type="ARBA" id="ARBA00010643"/>
    </source>
</evidence>
<feature type="binding site" evidence="9">
    <location>
        <position position="139"/>
    </location>
    <ligand>
        <name>[2Fe-2S] cluster</name>
        <dbReference type="ChEBI" id="CHEBI:190135"/>
    </ligand>
</feature>
<dbReference type="GO" id="GO:0022890">
    <property type="term" value="F:inorganic cation transmembrane transporter activity"/>
    <property type="evidence" value="ECO:0007669"/>
    <property type="project" value="UniProtKB-ARBA"/>
</dbReference>
<keyword evidence="11" id="KW-1185">Reference proteome</keyword>
<dbReference type="PIRSF" id="PIRSF000216">
    <property type="entry name" value="NADH_DH_24kDa"/>
    <property type="match status" value="1"/>
</dbReference>
<feature type="binding site" evidence="9">
    <location>
        <position position="143"/>
    </location>
    <ligand>
        <name>[2Fe-2S] cluster</name>
        <dbReference type="ChEBI" id="CHEBI:190135"/>
    </ligand>
</feature>
<evidence type="ECO:0000313" key="10">
    <source>
        <dbReference type="EMBL" id="TSJ45504.1"/>
    </source>
</evidence>
<keyword evidence="4" id="KW-1278">Translocase</keyword>
<organism evidence="10 11">
    <name type="scientific">Fluviicola chungangensis</name>
    <dbReference type="NCBI Taxonomy" id="2597671"/>
    <lineage>
        <taxon>Bacteria</taxon>
        <taxon>Pseudomonadati</taxon>
        <taxon>Bacteroidota</taxon>
        <taxon>Flavobacteriia</taxon>
        <taxon>Flavobacteriales</taxon>
        <taxon>Crocinitomicaceae</taxon>
        <taxon>Fluviicola</taxon>
    </lineage>
</organism>
<dbReference type="SUPFAM" id="SSF52833">
    <property type="entry name" value="Thioredoxin-like"/>
    <property type="match status" value="1"/>
</dbReference>
<gene>
    <name evidence="10" type="ORF">FO442_07040</name>
</gene>
<dbReference type="InterPro" id="IPR042128">
    <property type="entry name" value="NuoE_dom"/>
</dbReference>
<dbReference type="CDD" id="cd03064">
    <property type="entry name" value="TRX_Fd_NuoE"/>
    <property type="match status" value="1"/>
</dbReference>
<keyword evidence="7" id="KW-0520">NAD</keyword>
<dbReference type="GO" id="GO:1902494">
    <property type="term" value="C:catalytic complex"/>
    <property type="evidence" value="ECO:0007669"/>
    <property type="project" value="UniProtKB-ARBA"/>
</dbReference>
<comment type="caution">
    <text evidence="10">The sequence shown here is derived from an EMBL/GenBank/DDBJ whole genome shotgun (WGS) entry which is preliminary data.</text>
</comment>
<dbReference type="InterPro" id="IPR041921">
    <property type="entry name" value="NuoE_N"/>
</dbReference>
<evidence type="ECO:0000256" key="4">
    <source>
        <dbReference type="ARBA" id="ARBA00022967"/>
    </source>
</evidence>
<dbReference type="GO" id="GO:0031090">
    <property type="term" value="C:organelle membrane"/>
    <property type="evidence" value="ECO:0007669"/>
    <property type="project" value="UniProtKB-ARBA"/>
</dbReference>
<evidence type="ECO:0000256" key="2">
    <source>
        <dbReference type="ARBA" id="ARBA00022714"/>
    </source>
</evidence>
<evidence type="ECO:0000256" key="5">
    <source>
        <dbReference type="ARBA" id="ARBA00023004"/>
    </source>
</evidence>
<dbReference type="EMBL" id="VLPL01000003">
    <property type="protein sequence ID" value="TSJ45504.1"/>
    <property type="molecule type" value="Genomic_DNA"/>
</dbReference>
<dbReference type="GO" id="GO:0003954">
    <property type="term" value="F:NADH dehydrogenase activity"/>
    <property type="evidence" value="ECO:0007669"/>
    <property type="project" value="TreeGrafter"/>
</dbReference>
<comment type="cofactor">
    <cofactor evidence="8">
        <name>[2Fe-2S] cluster</name>
        <dbReference type="ChEBI" id="CHEBI:190135"/>
    </cofactor>
</comment>
<dbReference type="Gene3D" id="3.40.30.10">
    <property type="entry name" value="Glutaredoxin"/>
    <property type="match status" value="1"/>
</dbReference>